<dbReference type="Pfam" id="PF00395">
    <property type="entry name" value="SLH"/>
    <property type="match status" value="3"/>
</dbReference>
<proteinExistence type="predicted"/>
<feature type="domain" description="SLH" evidence="3">
    <location>
        <begin position="21"/>
        <end position="84"/>
    </location>
</feature>
<evidence type="ECO:0000313" key="4">
    <source>
        <dbReference type="EMBL" id="KAB7706567.1"/>
    </source>
</evidence>
<feature type="chain" id="PRO_5026136926" evidence="2">
    <location>
        <begin position="24"/>
        <end position="765"/>
    </location>
</feature>
<feature type="domain" description="SLH" evidence="3">
    <location>
        <begin position="85"/>
        <end position="142"/>
    </location>
</feature>
<dbReference type="AlphaFoldDB" id="A0A6I1FEY2"/>
<feature type="signal peptide" evidence="2">
    <location>
        <begin position="1"/>
        <end position="23"/>
    </location>
</feature>
<evidence type="ECO:0000256" key="1">
    <source>
        <dbReference type="ARBA" id="ARBA00022729"/>
    </source>
</evidence>
<name>A0A6I1FEY2_9BACI</name>
<dbReference type="EMBL" id="WEIO01000005">
    <property type="protein sequence ID" value="KAB7706567.1"/>
    <property type="molecule type" value="Genomic_DNA"/>
</dbReference>
<dbReference type="InterPro" id="IPR051465">
    <property type="entry name" value="Cell_Envelope_Struct_Comp"/>
</dbReference>
<protein>
    <submittedName>
        <fullName evidence="4">S-layer homology domain-containing protein</fullName>
    </submittedName>
</protein>
<organism evidence="4 5">
    <name type="scientific">Bacillus aerolatus</name>
    <dbReference type="NCBI Taxonomy" id="2653354"/>
    <lineage>
        <taxon>Bacteria</taxon>
        <taxon>Bacillati</taxon>
        <taxon>Bacillota</taxon>
        <taxon>Bacilli</taxon>
        <taxon>Bacillales</taxon>
        <taxon>Bacillaceae</taxon>
        <taxon>Bacillus</taxon>
    </lineage>
</organism>
<dbReference type="PROSITE" id="PS51272">
    <property type="entry name" value="SLH"/>
    <property type="match status" value="3"/>
</dbReference>
<dbReference type="Proteomes" id="UP000429595">
    <property type="component" value="Unassembled WGS sequence"/>
</dbReference>
<keyword evidence="1 2" id="KW-0732">Signal</keyword>
<dbReference type="InterPro" id="IPR001119">
    <property type="entry name" value="SLH_dom"/>
</dbReference>
<dbReference type="RefSeq" id="WP_152151581.1">
    <property type="nucleotide sequence ID" value="NZ_WEIO01000005.1"/>
</dbReference>
<dbReference type="PANTHER" id="PTHR43308">
    <property type="entry name" value="OUTER MEMBRANE PROTEIN ALPHA-RELATED"/>
    <property type="match status" value="1"/>
</dbReference>
<evidence type="ECO:0000256" key="2">
    <source>
        <dbReference type="SAM" id="SignalP"/>
    </source>
</evidence>
<sequence length="765" mass="85804">MKKITASLAVIVLFFTLTIQASAQSFNDANSHWAAKEIQALVDAGVINGYDDGTFRPYTQVKRGQFVAFLVRALDLPPGDSAFKDVPRGSSLYKEIAAAKKAGLMEGTIDGYALANDPVTRSDVAVMLDRAMQLKGNYPTKAKLTYKDTADITRYAYESVQRMTHYGLIKGTADNEFLPKKIATRGESAVFVYRMMEKLDLFSGDKDPVDIPKPSDSSEVVVPVNDSQYIKVRMNTRGVPLTYDKYTTDGHIRSTDHHYYYHMGNASKPLGSLRVTLRKLDNGDVFVFTKFIHNGDNTYSASVIVPFQQSTDYSLAKYESFGKVDQSHDGTFGVDKTSHPVGILSAKKGNTVTNEMMMGKNYISLHRQKNYGNGQSSVLRELVNEYESYQIYTDAQRNLVTAHVNMSVKGKAISENWVLLSSKKLFADNTNRDDWFERTIKEYSSINNWLTADGAYTKLPWSIEPGYQMGYGRNIGRLQGGIYLTAYTGNKERYLQDLVLNAIADLDVFSGGAVTAGRTPIFKTEYTSTWLKGTYGTTAPYVDTRHNENAALFLKNASEILDIPQLAEANLRYADFLVQQKAIGNIIRVSPSSHLIADYYAPGSQKTHVSLNHALGEMRFLLETYKQTKNETYFKTARELKAGIENLHPRWIRTDRAGDLWYQVNGNFQFTGNDYDWLTLMDLLLGQIAFEENGLPRSTIFDKMIRSKAQYLVDNNIEIKSQIVLLLEQQGFGDIVKSASASAKARGQKLDLDELPKDELDLLAE</sequence>
<reference evidence="4 5" key="1">
    <citation type="submission" date="2019-10" db="EMBL/GenBank/DDBJ databases">
        <title>Bacillus aerolatum sp. nov., isolated from bioaerosol of sport playgrounds.</title>
        <authorList>
            <person name="Chen P."/>
            <person name="Zhang G."/>
        </authorList>
    </citation>
    <scope>NUCLEOTIDE SEQUENCE [LARGE SCALE GENOMIC DNA]</scope>
    <source>
        <strain evidence="4 5">CX253</strain>
    </source>
</reference>
<evidence type="ECO:0000259" key="3">
    <source>
        <dbReference type="PROSITE" id="PS51272"/>
    </source>
</evidence>
<keyword evidence="5" id="KW-1185">Reference proteome</keyword>
<gene>
    <name evidence="4" type="ORF">F9802_10230</name>
</gene>
<dbReference type="PANTHER" id="PTHR43308:SF5">
    <property type="entry name" value="S-LAYER PROTEIN _ PEPTIDOGLYCAN ENDO-BETA-N-ACETYLGLUCOSAMINIDASE"/>
    <property type="match status" value="1"/>
</dbReference>
<accession>A0A6I1FEY2</accession>
<feature type="domain" description="SLH" evidence="3">
    <location>
        <begin position="143"/>
        <end position="206"/>
    </location>
</feature>
<evidence type="ECO:0000313" key="5">
    <source>
        <dbReference type="Proteomes" id="UP000429595"/>
    </source>
</evidence>
<comment type="caution">
    <text evidence="4">The sequence shown here is derived from an EMBL/GenBank/DDBJ whole genome shotgun (WGS) entry which is preliminary data.</text>
</comment>